<evidence type="ECO:0000256" key="2">
    <source>
        <dbReference type="ARBA" id="ARBA00006577"/>
    </source>
</evidence>
<dbReference type="AlphaFoldDB" id="A0A9D7PR09"/>
<evidence type="ECO:0000256" key="3">
    <source>
        <dbReference type="ARBA" id="ARBA00023110"/>
    </source>
</evidence>
<dbReference type="Gene3D" id="2.40.10.330">
    <property type="match status" value="1"/>
</dbReference>
<dbReference type="PROSITE" id="PS50059">
    <property type="entry name" value="FKBP_PPIASE"/>
    <property type="match status" value="1"/>
</dbReference>
<evidence type="ECO:0000313" key="8">
    <source>
        <dbReference type="EMBL" id="MBK8524730.1"/>
    </source>
</evidence>
<evidence type="ECO:0000256" key="5">
    <source>
        <dbReference type="PROSITE-ProRule" id="PRU00277"/>
    </source>
</evidence>
<reference evidence="8" key="1">
    <citation type="submission" date="2020-10" db="EMBL/GenBank/DDBJ databases">
        <title>Connecting structure to function with the recovery of over 1000 high-quality activated sludge metagenome-assembled genomes encoding full-length rRNA genes using long-read sequencing.</title>
        <authorList>
            <person name="Singleton C.M."/>
            <person name="Petriglieri F."/>
            <person name="Kristensen J.M."/>
            <person name="Kirkegaard R.H."/>
            <person name="Michaelsen T.Y."/>
            <person name="Andersen M.H."/>
            <person name="Karst S.M."/>
            <person name="Dueholm M.S."/>
            <person name="Nielsen P.H."/>
            <person name="Albertsen M."/>
        </authorList>
    </citation>
    <scope>NUCLEOTIDE SEQUENCE</scope>
    <source>
        <strain evidence="8">Hirt_18-Q3-R61-65_BATAC.395</strain>
    </source>
</reference>
<dbReference type="PANTHER" id="PTHR47861">
    <property type="entry name" value="FKBP-TYPE PEPTIDYL-PROLYL CIS-TRANS ISOMERASE SLYD"/>
    <property type="match status" value="1"/>
</dbReference>
<dbReference type="PANTHER" id="PTHR47861:SF4">
    <property type="entry name" value="FKBP-TYPE 16 KDA PEPTIDYL-PROLYL CIS-TRANS ISOMERASE"/>
    <property type="match status" value="1"/>
</dbReference>
<sequence>MTETAITVQPDSFLTLHYRLSGLDGTEHVSTFDMSPATLQMGGGQLAASLEACLLGLGAGEHHVFQLEADDAFGQHNPRLVERIARSALPSEMELKVNSLIEFAAPDGAVPGASGGVAGLLRELTDTVAVFDFNHPLAGQPVRFEVKIIGIL</sequence>
<evidence type="ECO:0000313" key="9">
    <source>
        <dbReference type="Proteomes" id="UP000886689"/>
    </source>
</evidence>
<keyword evidence="3 5" id="KW-0697">Rotamase</keyword>
<evidence type="ECO:0000256" key="4">
    <source>
        <dbReference type="ARBA" id="ARBA00023235"/>
    </source>
</evidence>
<name>A0A9D7PR09_9PROT</name>
<dbReference type="GO" id="GO:0003755">
    <property type="term" value="F:peptidyl-prolyl cis-trans isomerase activity"/>
    <property type="evidence" value="ECO:0007669"/>
    <property type="project" value="UniProtKB-UniRule"/>
</dbReference>
<evidence type="ECO:0000256" key="6">
    <source>
        <dbReference type="RuleBase" id="RU003915"/>
    </source>
</evidence>
<keyword evidence="4 5" id="KW-0413">Isomerase</keyword>
<dbReference type="EC" id="5.2.1.8" evidence="6"/>
<dbReference type="InterPro" id="IPR046357">
    <property type="entry name" value="PPIase_dom_sf"/>
</dbReference>
<feature type="domain" description="PPIase FKBP-type" evidence="7">
    <location>
        <begin position="11"/>
        <end position="95"/>
    </location>
</feature>
<gene>
    <name evidence="8" type="ORF">IPL58_11940</name>
</gene>
<dbReference type="InterPro" id="IPR001179">
    <property type="entry name" value="PPIase_FKBP_dom"/>
</dbReference>
<dbReference type="InterPro" id="IPR048261">
    <property type="entry name" value="SlpA/SlyD-like_ins_sf"/>
</dbReference>
<proteinExistence type="inferred from homology"/>
<protein>
    <recommendedName>
        <fullName evidence="6">Peptidyl-prolyl cis-trans isomerase</fullName>
        <ecNumber evidence="6">5.2.1.8</ecNumber>
    </recommendedName>
</protein>
<accession>A0A9D7PR09</accession>
<dbReference type="SUPFAM" id="SSF54534">
    <property type="entry name" value="FKBP-like"/>
    <property type="match status" value="1"/>
</dbReference>
<dbReference type="EMBL" id="JADJUC010000013">
    <property type="protein sequence ID" value="MBK8524730.1"/>
    <property type="molecule type" value="Genomic_DNA"/>
</dbReference>
<comment type="caution">
    <text evidence="8">The sequence shown here is derived from an EMBL/GenBank/DDBJ whole genome shotgun (WGS) entry which is preliminary data.</text>
</comment>
<comment type="similarity">
    <text evidence="2 6">Belongs to the FKBP-type PPIase family.</text>
</comment>
<evidence type="ECO:0000259" key="7">
    <source>
        <dbReference type="PROSITE" id="PS50059"/>
    </source>
</evidence>
<dbReference type="Gene3D" id="3.10.50.40">
    <property type="match status" value="1"/>
</dbReference>
<organism evidence="8 9">
    <name type="scientific">Candidatus Proximibacter danicus</name>
    <dbReference type="NCBI Taxonomy" id="2954365"/>
    <lineage>
        <taxon>Bacteria</taxon>
        <taxon>Pseudomonadati</taxon>
        <taxon>Pseudomonadota</taxon>
        <taxon>Betaproteobacteria</taxon>
        <taxon>Candidatus Proximibacter</taxon>
    </lineage>
</organism>
<comment type="catalytic activity">
    <reaction evidence="1 5 6">
        <text>[protein]-peptidylproline (omega=180) = [protein]-peptidylproline (omega=0)</text>
        <dbReference type="Rhea" id="RHEA:16237"/>
        <dbReference type="Rhea" id="RHEA-COMP:10747"/>
        <dbReference type="Rhea" id="RHEA-COMP:10748"/>
        <dbReference type="ChEBI" id="CHEBI:83833"/>
        <dbReference type="ChEBI" id="CHEBI:83834"/>
        <dbReference type="EC" id="5.2.1.8"/>
    </reaction>
</comment>
<dbReference type="Proteomes" id="UP000886689">
    <property type="component" value="Unassembled WGS sequence"/>
</dbReference>
<evidence type="ECO:0000256" key="1">
    <source>
        <dbReference type="ARBA" id="ARBA00000971"/>
    </source>
</evidence>
<dbReference type="Pfam" id="PF00254">
    <property type="entry name" value="FKBP_C"/>
    <property type="match status" value="1"/>
</dbReference>